<dbReference type="Gene3D" id="3.50.30.30">
    <property type="match status" value="1"/>
</dbReference>
<dbReference type="Pfam" id="PF00082">
    <property type="entry name" value="Peptidase_S8"/>
    <property type="match status" value="1"/>
</dbReference>
<evidence type="ECO:0000256" key="3">
    <source>
        <dbReference type="ARBA" id="ARBA00022525"/>
    </source>
</evidence>
<dbReference type="EMBL" id="JASCZI010060522">
    <property type="protein sequence ID" value="MED6133365.1"/>
    <property type="molecule type" value="Genomic_DNA"/>
</dbReference>
<keyword evidence="4 8" id="KW-0645">Protease</keyword>
<sequence length="803" mass="87473">MGSSNNCYYLHLIIVSSFLLFTFLPETVHGSNKKCYIVYMGAHSHGTSPTSLDMEAATNSHFDLLASVLGSHEKAKEVMLYSYNKHINGFAALLDDEAAAIIAEKEDVVSVFLSKERKPQTTRSWEFLGLRRNAKNTAWQKGRFGENTIIANIDTGVWPELRSFDDKGYGPVPSKWRGGNVCQLDKRPRSIRNPCNRKLIGARYFSKAFEATNGNIIKPSMHTARDFEGHGTHTLSTAGGNFVERAHVFAVGNGTAKGGSPSARVAAYKVCWSPEDEKSCHEADILSAIDQAISDGVDIINLSVGGRQAVTAQDIFTDAVSIGSFHAVSRNILIVASAGNDGPKPQTVVNGAPWIFTIGASTIDREFRSIITFSDGRQIQGGSLSVLLPPNQAFDFILATDGKLANATIQDAQFCRRGSLDRTKVAGKIVRCLREGNIKSVVEGLEAKDAGALAMLLENQAKQGRTLSAEPQMVASVNYHRPGSGGKPQYFPFSLNASYYDVITATTPPSPTPSLTVKLSKATTVIGTKPAPVMASYSSRGPNKIQPSILKPDVIAPGVNILASYSLGASPSDLLQDRRRFEFNVLQGTSMSCSHVSGIAGLLKTRYPHWSPAAIKSAIMTTATTRDNRNRPIQDAFDRDLANSFDYGSGHVQPNLAIEPGLVYDLHLIDYLNFLCASGYDQQAISALNFKRTFVCKGTHSIDDLNYPSITLPNLGSSPVTVIRTLTNVGPSGTYNATAKVDGCKIKIVPSSLTFKRMYEKKTFKVIVQTSSMIQLNKYQFGELIWTDGKHRVRSPITIRRRQ</sequence>
<dbReference type="PROSITE" id="PS51892">
    <property type="entry name" value="SUBTILASE"/>
    <property type="match status" value="1"/>
</dbReference>
<dbReference type="Gene3D" id="3.40.50.200">
    <property type="entry name" value="Peptidase S8/S53 domain"/>
    <property type="match status" value="1"/>
</dbReference>
<dbReference type="InterPro" id="IPR010259">
    <property type="entry name" value="S8pro/Inhibitor_I9"/>
</dbReference>
<evidence type="ECO:0000256" key="2">
    <source>
        <dbReference type="ARBA" id="ARBA00011073"/>
    </source>
</evidence>
<dbReference type="InterPro" id="IPR036852">
    <property type="entry name" value="Peptidase_S8/S53_dom_sf"/>
</dbReference>
<evidence type="ECO:0000256" key="1">
    <source>
        <dbReference type="ARBA" id="ARBA00004613"/>
    </source>
</evidence>
<dbReference type="InterPro" id="IPR041469">
    <property type="entry name" value="Subtilisin-like_FN3"/>
</dbReference>
<accession>A0ABU6SAW5</accession>
<evidence type="ECO:0000259" key="11">
    <source>
        <dbReference type="Pfam" id="PF05922"/>
    </source>
</evidence>
<keyword evidence="9" id="KW-0472">Membrane</keyword>
<keyword evidence="14" id="KW-1185">Reference proteome</keyword>
<dbReference type="PRINTS" id="PR00723">
    <property type="entry name" value="SUBTILISIN"/>
</dbReference>
<evidence type="ECO:0000256" key="6">
    <source>
        <dbReference type="ARBA" id="ARBA00022801"/>
    </source>
</evidence>
<evidence type="ECO:0000313" key="14">
    <source>
        <dbReference type="Proteomes" id="UP001341840"/>
    </source>
</evidence>
<comment type="caution">
    <text evidence="13">The sequence shown here is derived from an EMBL/GenBank/DDBJ whole genome shotgun (WGS) entry which is preliminary data.</text>
</comment>
<evidence type="ECO:0008006" key="15">
    <source>
        <dbReference type="Google" id="ProtNLM"/>
    </source>
</evidence>
<dbReference type="CDD" id="cd04852">
    <property type="entry name" value="Peptidases_S8_3"/>
    <property type="match status" value="1"/>
</dbReference>
<feature type="transmembrane region" description="Helical" evidence="9">
    <location>
        <begin position="7"/>
        <end position="24"/>
    </location>
</feature>
<keyword evidence="9" id="KW-1133">Transmembrane helix</keyword>
<dbReference type="InterPro" id="IPR045051">
    <property type="entry name" value="SBT"/>
</dbReference>
<dbReference type="Proteomes" id="UP001341840">
    <property type="component" value="Unassembled WGS sequence"/>
</dbReference>
<feature type="active site" description="Charge relay system" evidence="8">
    <location>
        <position position="230"/>
    </location>
</feature>
<dbReference type="PANTHER" id="PTHR10795">
    <property type="entry name" value="PROPROTEIN CONVERTASE SUBTILISIN/KEXIN"/>
    <property type="match status" value="1"/>
</dbReference>
<dbReference type="InterPro" id="IPR000209">
    <property type="entry name" value="Peptidase_S8/S53_dom"/>
</dbReference>
<organism evidence="13 14">
    <name type="scientific">Stylosanthes scabra</name>
    <dbReference type="NCBI Taxonomy" id="79078"/>
    <lineage>
        <taxon>Eukaryota</taxon>
        <taxon>Viridiplantae</taxon>
        <taxon>Streptophyta</taxon>
        <taxon>Embryophyta</taxon>
        <taxon>Tracheophyta</taxon>
        <taxon>Spermatophyta</taxon>
        <taxon>Magnoliopsida</taxon>
        <taxon>eudicotyledons</taxon>
        <taxon>Gunneridae</taxon>
        <taxon>Pentapetalae</taxon>
        <taxon>rosids</taxon>
        <taxon>fabids</taxon>
        <taxon>Fabales</taxon>
        <taxon>Fabaceae</taxon>
        <taxon>Papilionoideae</taxon>
        <taxon>50 kb inversion clade</taxon>
        <taxon>dalbergioids sensu lato</taxon>
        <taxon>Dalbergieae</taxon>
        <taxon>Pterocarpus clade</taxon>
        <taxon>Stylosanthes</taxon>
    </lineage>
</organism>
<evidence type="ECO:0000256" key="4">
    <source>
        <dbReference type="ARBA" id="ARBA00022670"/>
    </source>
</evidence>
<keyword evidence="9" id="KW-0812">Transmembrane</keyword>
<dbReference type="InterPro" id="IPR015500">
    <property type="entry name" value="Peptidase_S8_subtilisin-rel"/>
</dbReference>
<protein>
    <recommendedName>
        <fullName evidence="15">Subtilisin-like protease</fullName>
    </recommendedName>
</protein>
<keyword evidence="6 8" id="KW-0378">Hydrolase</keyword>
<evidence type="ECO:0000256" key="7">
    <source>
        <dbReference type="ARBA" id="ARBA00022825"/>
    </source>
</evidence>
<comment type="subcellular location">
    <subcellularLocation>
        <location evidence="1">Secreted</location>
    </subcellularLocation>
</comment>
<evidence type="ECO:0000259" key="12">
    <source>
        <dbReference type="Pfam" id="PF17766"/>
    </source>
</evidence>
<gene>
    <name evidence="13" type="ORF">PIB30_027662</name>
</gene>
<evidence type="ECO:0000256" key="5">
    <source>
        <dbReference type="ARBA" id="ARBA00022729"/>
    </source>
</evidence>
<feature type="domain" description="Inhibitor I9" evidence="11">
    <location>
        <begin position="36"/>
        <end position="118"/>
    </location>
</feature>
<evidence type="ECO:0000256" key="8">
    <source>
        <dbReference type="PROSITE-ProRule" id="PRU01240"/>
    </source>
</evidence>
<name>A0ABU6SAW5_9FABA</name>
<keyword evidence="7 8" id="KW-0720">Serine protease</keyword>
<dbReference type="CDD" id="cd02120">
    <property type="entry name" value="PA_subtilisin_like"/>
    <property type="match status" value="1"/>
</dbReference>
<feature type="active site" description="Charge relay system" evidence="8">
    <location>
        <position position="154"/>
    </location>
</feature>
<evidence type="ECO:0000259" key="10">
    <source>
        <dbReference type="Pfam" id="PF00082"/>
    </source>
</evidence>
<keyword evidence="5" id="KW-0732">Signal</keyword>
<dbReference type="InterPro" id="IPR034197">
    <property type="entry name" value="Peptidases_S8_3"/>
</dbReference>
<dbReference type="SUPFAM" id="SSF52743">
    <property type="entry name" value="Subtilisin-like"/>
    <property type="match status" value="1"/>
</dbReference>
<comment type="similarity">
    <text evidence="2 8">Belongs to the peptidase S8 family.</text>
</comment>
<proteinExistence type="inferred from homology"/>
<dbReference type="Gene3D" id="3.30.70.80">
    <property type="entry name" value="Peptidase S8 propeptide/proteinase inhibitor I9"/>
    <property type="match status" value="1"/>
</dbReference>
<dbReference type="InterPro" id="IPR037045">
    <property type="entry name" value="S8pro/Inhibitor_I9_sf"/>
</dbReference>
<feature type="domain" description="Peptidase S8/S53" evidence="10">
    <location>
        <begin position="145"/>
        <end position="630"/>
    </location>
</feature>
<evidence type="ECO:0000256" key="9">
    <source>
        <dbReference type="SAM" id="Phobius"/>
    </source>
</evidence>
<evidence type="ECO:0000313" key="13">
    <source>
        <dbReference type="EMBL" id="MED6133365.1"/>
    </source>
</evidence>
<keyword evidence="3" id="KW-0964">Secreted</keyword>
<dbReference type="Pfam" id="PF05922">
    <property type="entry name" value="Inhibitor_I9"/>
    <property type="match status" value="1"/>
</dbReference>
<dbReference type="Pfam" id="PF17766">
    <property type="entry name" value="fn3_6"/>
    <property type="match status" value="1"/>
</dbReference>
<feature type="active site" description="Charge relay system" evidence="8">
    <location>
        <position position="590"/>
    </location>
</feature>
<reference evidence="13 14" key="1">
    <citation type="journal article" date="2023" name="Plants (Basel)">
        <title>Bridging the Gap: Combining Genomics and Transcriptomics Approaches to Understand Stylosanthes scabra, an Orphan Legume from the Brazilian Caatinga.</title>
        <authorList>
            <person name="Ferreira-Neto J.R.C."/>
            <person name="da Silva M.D."/>
            <person name="Binneck E."/>
            <person name="de Melo N.F."/>
            <person name="da Silva R.H."/>
            <person name="de Melo A.L.T.M."/>
            <person name="Pandolfi V."/>
            <person name="Bustamante F.O."/>
            <person name="Brasileiro-Vidal A.C."/>
            <person name="Benko-Iseppon A.M."/>
        </authorList>
    </citation>
    <scope>NUCLEOTIDE SEQUENCE [LARGE SCALE GENOMIC DNA]</scope>
    <source>
        <tissue evidence="13">Leaves</tissue>
    </source>
</reference>
<feature type="domain" description="Subtilisin-like protease fibronectin type-III" evidence="12">
    <location>
        <begin position="704"/>
        <end position="799"/>
    </location>
</feature>
<dbReference type="Gene3D" id="2.60.40.2310">
    <property type="match status" value="1"/>
</dbReference>